<feature type="transmembrane region" description="Helical" evidence="5">
    <location>
        <begin position="12"/>
        <end position="33"/>
    </location>
</feature>
<comment type="caution">
    <text evidence="7">The sequence shown here is derived from an EMBL/GenBank/DDBJ whole genome shotgun (WGS) entry which is preliminary data.</text>
</comment>
<evidence type="ECO:0000313" key="8">
    <source>
        <dbReference type="Proteomes" id="UP001203338"/>
    </source>
</evidence>
<evidence type="ECO:0000256" key="2">
    <source>
        <dbReference type="ARBA" id="ARBA00022692"/>
    </source>
</evidence>
<evidence type="ECO:0000256" key="3">
    <source>
        <dbReference type="ARBA" id="ARBA00022989"/>
    </source>
</evidence>
<dbReference type="Proteomes" id="UP001203338">
    <property type="component" value="Unassembled WGS sequence"/>
</dbReference>
<reference evidence="7 8" key="1">
    <citation type="submission" date="2022-05" db="EMBL/GenBank/DDBJ databases">
        <authorList>
            <person name="Park J.-S."/>
        </authorList>
    </citation>
    <scope>NUCLEOTIDE SEQUENCE [LARGE SCALE GENOMIC DNA]</scope>
    <source>
        <strain evidence="7 8">2012CJ34-2</strain>
    </source>
</reference>
<dbReference type="RefSeq" id="WP_249698429.1">
    <property type="nucleotide sequence ID" value="NZ_JAMFLX010000005.1"/>
</dbReference>
<evidence type="ECO:0000259" key="6">
    <source>
        <dbReference type="Pfam" id="PF04116"/>
    </source>
</evidence>
<dbReference type="InterPro" id="IPR006694">
    <property type="entry name" value="Fatty_acid_hydroxylase"/>
</dbReference>
<evidence type="ECO:0000313" key="7">
    <source>
        <dbReference type="EMBL" id="MCL6269418.1"/>
    </source>
</evidence>
<evidence type="ECO:0000256" key="1">
    <source>
        <dbReference type="ARBA" id="ARBA00004370"/>
    </source>
</evidence>
<accession>A0ABT0PDF6</accession>
<dbReference type="Pfam" id="PF04116">
    <property type="entry name" value="FA_hydroxylase"/>
    <property type="match status" value="1"/>
</dbReference>
<evidence type="ECO:0000256" key="5">
    <source>
        <dbReference type="SAM" id="Phobius"/>
    </source>
</evidence>
<name>A0ABT0PDF6_9GAMM</name>
<dbReference type="InterPro" id="IPR050307">
    <property type="entry name" value="Sterol_Desaturase_Related"/>
</dbReference>
<proteinExistence type="predicted"/>
<dbReference type="PANTHER" id="PTHR11863">
    <property type="entry name" value="STEROL DESATURASE"/>
    <property type="match status" value="1"/>
</dbReference>
<sequence>MKDTHSPWLQKALPVLVFPVTMGVALLSIWQLLKADVHEGLAVFLVLVPGALIIAVLERLLPYREDWNKNDGDLKTDLIHMLVAQISIPRLTKPLWIAALVSTVGWLNQTYPSGLWPHHWPVVIQLGLVLLIAEFGRYWVHRAAHTYIPLWRFHAVHHSPNRLYWMNAGRFHPVEKVFFLIPEVVPFILLGTNIEAMSLYFVFNGIHGMFQHSNIKLKLGWLNYVFAMTELHRWHHSKLVRESNRNYGNNLIIWDLVFGTFFWPKERDVKVIGVYNPDYPKDYLGQLKAPFQGNIDKPADYKQRPKYYEAKVREECLPAEDMA</sequence>
<keyword evidence="3 5" id="KW-1133">Transmembrane helix</keyword>
<feature type="domain" description="Fatty acid hydroxylase" evidence="6">
    <location>
        <begin position="128"/>
        <end position="260"/>
    </location>
</feature>
<comment type="subcellular location">
    <subcellularLocation>
        <location evidence="1">Membrane</location>
    </subcellularLocation>
</comment>
<evidence type="ECO:0000256" key="4">
    <source>
        <dbReference type="ARBA" id="ARBA00023136"/>
    </source>
</evidence>
<dbReference type="EMBL" id="JAMFLX010000005">
    <property type="protein sequence ID" value="MCL6269418.1"/>
    <property type="molecule type" value="Genomic_DNA"/>
</dbReference>
<organism evidence="7 8">
    <name type="scientific">Parendozoicomonas callyspongiae</name>
    <dbReference type="NCBI Taxonomy" id="2942213"/>
    <lineage>
        <taxon>Bacteria</taxon>
        <taxon>Pseudomonadati</taxon>
        <taxon>Pseudomonadota</taxon>
        <taxon>Gammaproteobacteria</taxon>
        <taxon>Oceanospirillales</taxon>
        <taxon>Endozoicomonadaceae</taxon>
        <taxon>Parendozoicomonas</taxon>
    </lineage>
</organism>
<keyword evidence="2 5" id="KW-0812">Transmembrane</keyword>
<keyword evidence="8" id="KW-1185">Reference proteome</keyword>
<protein>
    <submittedName>
        <fullName evidence="7">Sterol desaturase family protein</fullName>
    </submittedName>
</protein>
<feature type="transmembrane region" description="Helical" evidence="5">
    <location>
        <begin position="119"/>
        <end position="140"/>
    </location>
</feature>
<gene>
    <name evidence="7" type="ORF">M3P05_05595</name>
</gene>
<feature type="transmembrane region" description="Helical" evidence="5">
    <location>
        <begin position="39"/>
        <end position="57"/>
    </location>
</feature>
<keyword evidence="4 5" id="KW-0472">Membrane</keyword>